<dbReference type="PANTHER" id="PTHR10605:SF56">
    <property type="entry name" value="BIFUNCTIONAL HEPARAN SULFATE N-DEACETYLASE_N-SULFOTRANSFERASE"/>
    <property type="match status" value="1"/>
</dbReference>
<evidence type="ECO:0000256" key="2">
    <source>
        <dbReference type="ARBA" id="ARBA00023180"/>
    </source>
</evidence>
<evidence type="ECO:0000256" key="4">
    <source>
        <dbReference type="PIRSR" id="PIRSR637359-2"/>
    </source>
</evidence>
<evidence type="ECO:0000313" key="7">
    <source>
        <dbReference type="Proteomes" id="UP001230188"/>
    </source>
</evidence>
<evidence type="ECO:0000259" key="5">
    <source>
        <dbReference type="Pfam" id="PF00685"/>
    </source>
</evidence>
<dbReference type="Pfam" id="PF00685">
    <property type="entry name" value="Sulfotransfer_1"/>
    <property type="match status" value="1"/>
</dbReference>
<proteinExistence type="predicted"/>
<sequence length="392" mass="43751">MTSIFLRIGHEQVQVIVSSRRGEARGCLGGGRARPGSVVTDVVASCRVNATRLDAGVCIELASRRLLRGVSIHCVPSLAVIGAMKCGTTNLMLYLALHPRLRTSENALGWPVESRFFSRALDEIAAADRWREYVSRYPARRANELTFDKSPNYVVNPVVPRILRRLAPSIKLVMTVRDPTRRAYSHFQHDCRNARIARRGDGVVRAVGAKRPLSYPCEARDFDDMVRAEVSRATRVFNASTPDFECRWSSNRGRGDSSVVARGFYACQLARWLDLFPREQLLVLVFEKFVASRADTLAAVSRVERFVGVEPFDYDSSLRVKLVERVYAALPSRLGAYEPMDSRTKLLLDHIYCGPNAKLADLFPDLDAPWLCATSKNSSASTNASTLRRGGR</sequence>
<feature type="domain" description="Sulfotransferase" evidence="5">
    <location>
        <begin position="79"/>
        <end position="310"/>
    </location>
</feature>
<keyword evidence="7" id="KW-1185">Reference proteome</keyword>
<keyword evidence="1" id="KW-0808">Transferase</keyword>
<keyword evidence="2" id="KW-0325">Glycoprotein</keyword>
<gene>
    <name evidence="6" type="ORF">CTAYLR_002322</name>
</gene>
<dbReference type="PANTHER" id="PTHR10605">
    <property type="entry name" value="HEPARAN SULFATE SULFOTRANSFERASE"/>
    <property type="match status" value="1"/>
</dbReference>
<dbReference type="InterPro" id="IPR000863">
    <property type="entry name" value="Sulfotransferase_dom"/>
</dbReference>
<evidence type="ECO:0000256" key="3">
    <source>
        <dbReference type="PIRSR" id="PIRSR637359-1"/>
    </source>
</evidence>
<dbReference type="SUPFAM" id="SSF52540">
    <property type="entry name" value="P-loop containing nucleoside triphosphate hydrolases"/>
    <property type="match status" value="1"/>
</dbReference>
<dbReference type="AlphaFoldDB" id="A0AAD7UNJ9"/>
<feature type="active site" description="For sulfotransferase activity" evidence="3">
    <location>
        <position position="85"/>
    </location>
</feature>
<accession>A0AAD7UNJ9</accession>
<name>A0AAD7UNJ9_9STRA</name>
<evidence type="ECO:0000256" key="1">
    <source>
        <dbReference type="ARBA" id="ARBA00022679"/>
    </source>
</evidence>
<dbReference type="Gene3D" id="3.40.50.300">
    <property type="entry name" value="P-loop containing nucleotide triphosphate hydrolases"/>
    <property type="match status" value="1"/>
</dbReference>
<dbReference type="GO" id="GO:0008146">
    <property type="term" value="F:sulfotransferase activity"/>
    <property type="evidence" value="ECO:0007669"/>
    <property type="project" value="InterPro"/>
</dbReference>
<protein>
    <recommendedName>
        <fullName evidence="5">Sulfotransferase domain-containing protein</fullName>
    </recommendedName>
</protein>
<organism evidence="6 7">
    <name type="scientific">Chrysophaeum taylorii</name>
    <dbReference type="NCBI Taxonomy" id="2483200"/>
    <lineage>
        <taxon>Eukaryota</taxon>
        <taxon>Sar</taxon>
        <taxon>Stramenopiles</taxon>
        <taxon>Ochrophyta</taxon>
        <taxon>Pelagophyceae</taxon>
        <taxon>Pelagomonadales</taxon>
        <taxon>Pelagomonadaceae</taxon>
        <taxon>Chrysophaeum</taxon>
    </lineage>
</organism>
<comment type="caution">
    <text evidence="6">The sequence shown here is derived from an EMBL/GenBank/DDBJ whole genome shotgun (WGS) entry which is preliminary data.</text>
</comment>
<dbReference type="Proteomes" id="UP001230188">
    <property type="component" value="Unassembled WGS sequence"/>
</dbReference>
<feature type="binding site" evidence="4">
    <location>
        <position position="177"/>
    </location>
    <ligand>
        <name>3'-phosphoadenylyl sulfate</name>
        <dbReference type="ChEBI" id="CHEBI:58339"/>
    </ligand>
</feature>
<dbReference type="InterPro" id="IPR027417">
    <property type="entry name" value="P-loop_NTPase"/>
</dbReference>
<dbReference type="EMBL" id="JAQMWT010000029">
    <property type="protein sequence ID" value="KAJ8613388.1"/>
    <property type="molecule type" value="Genomic_DNA"/>
</dbReference>
<dbReference type="InterPro" id="IPR037359">
    <property type="entry name" value="NST/OST"/>
</dbReference>
<feature type="binding site" evidence="4">
    <location>
        <position position="185"/>
    </location>
    <ligand>
        <name>3'-phosphoadenylyl sulfate</name>
        <dbReference type="ChEBI" id="CHEBI:58339"/>
    </ligand>
</feature>
<reference evidence="6" key="1">
    <citation type="submission" date="2023-01" db="EMBL/GenBank/DDBJ databases">
        <title>Metagenome sequencing of chrysophaentin producing Chrysophaeum taylorii.</title>
        <authorList>
            <person name="Davison J."/>
            <person name="Bewley C."/>
        </authorList>
    </citation>
    <scope>NUCLEOTIDE SEQUENCE</scope>
    <source>
        <strain evidence="6">NIES-1699</strain>
    </source>
</reference>
<evidence type="ECO:0000313" key="6">
    <source>
        <dbReference type="EMBL" id="KAJ8613388.1"/>
    </source>
</evidence>